<dbReference type="Pfam" id="PF00646">
    <property type="entry name" value="F-box"/>
    <property type="match status" value="1"/>
</dbReference>
<feature type="domain" description="F-box" evidence="1">
    <location>
        <begin position="8"/>
        <end position="46"/>
    </location>
</feature>
<proteinExistence type="predicted"/>
<evidence type="ECO:0000259" key="1">
    <source>
        <dbReference type="PROSITE" id="PS50181"/>
    </source>
</evidence>
<name>A0A7J0GPM2_9ERIC</name>
<organism evidence="2 3">
    <name type="scientific">Actinidia rufa</name>
    <dbReference type="NCBI Taxonomy" id="165716"/>
    <lineage>
        <taxon>Eukaryota</taxon>
        <taxon>Viridiplantae</taxon>
        <taxon>Streptophyta</taxon>
        <taxon>Embryophyta</taxon>
        <taxon>Tracheophyta</taxon>
        <taxon>Spermatophyta</taxon>
        <taxon>Magnoliopsida</taxon>
        <taxon>eudicotyledons</taxon>
        <taxon>Gunneridae</taxon>
        <taxon>Pentapetalae</taxon>
        <taxon>asterids</taxon>
        <taxon>Ericales</taxon>
        <taxon>Actinidiaceae</taxon>
        <taxon>Actinidia</taxon>
    </lineage>
</organism>
<dbReference type="CDD" id="cd22157">
    <property type="entry name" value="F-box_AtFBW1-like"/>
    <property type="match status" value="1"/>
</dbReference>
<dbReference type="SMART" id="SM00256">
    <property type="entry name" value="FBOX"/>
    <property type="match status" value="1"/>
</dbReference>
<comment type="caution">
    <text evidence="2">The sequence shown here is derived from an EMBL/GenBank/DDBJ whole genome shotgun (WGS) entry which is preliminary data.</text>
</comment>
<evidence type="ECO:0000313" key="3">
    <source>
        <dbReference type="Proteomes" id="UP000585474"/>
    </source>
</evidence>
<reference evidence="2 3" key="1">
    <citation type="submission" date="2019-07" db="EMBL/GenBank/DDBJ databases">
        <title>De Novo Assembly of kiwifruit Actinidia rufa.</title>
        <authorList>
            <person name="Sugita-Konishi S."/>
            <person name="Sato K."/>
            <person name="Mori E."/>
            <person name="Abe Y."/>
            <person name="Kisaki G."/>
            <person name="Hamano K."/>
            <person name="Suezawa K."/>
            <person name="Otani M."/>
            <person name="Fukuda T."/>
            <person name="Manabe T."/>
            <person name="Gomi K."/>
            <person name="Tabuchi M."/>
            <person name="Akimitsu K."/>
            <person name="Kataoka I."/>
        </authorList>
    </citation>
    <scope>NUCLEOTIDE SEQUENCE [LARGE SCALE GENOMIC DNA]</scope>
    <source>
        <strain evidence="3">cv. Fuchu</strain>
    </source>
</reference>
<dbReference type="InterPro" id="IPR006527">
    <property type="entry name" value="F-box-assoc_dom_typ1"/>
</dbReference>
<dbReference type="PANTHER" id="PTHR31672:SF13">
    <property type="entry name" value="F-BOX PROTEIN CPR30-LIKE"/>
    <property type="match status" value="1"/>
</dbReference>
<protein>
    <recommendedName>
        <fullName evidence="1">F-box domain-containing protein</fullName>
    </recommendedName>
</protein>
<dbReference type="InterPro" id="IPR017451">
    <property type="entry name" value="F-box-assoc_interact_dom"/>
</dbReference>
<sequence>MGISSDPPDDVITNILSRLPVKSLMQFRFVVKSWRNLIRDPHFINMHISQASENKIGFLILKHQSDSGDEGYYSLHSDGTFAEHARLESPFGESERNFEILGSCNGLLLLSPEESTFDHGMSFWNPSIRKIKRIPNSYATSALSDSCSHVVLGFGVLPQINDYRVVRILYHEKFNPLSSPKVPPVVEIYLLRTDSWRRIEVVISDFIINTVSKAFVNRCIHWVATRTRENQHDDFIMSFDMVSEVFREIKLPNCSLDDGALTGSLAVFRESLCLFARGSEAGNEVWETWVLKEEYGSVGSWSKQFIIDNNQGFSWPLGFMKHGEVLLGTIEGELSLYDPKILQVKKLNSNVDPDMLDIFPFMESLVLLDDGNNLIG</sequence>
<accession>A0A7J0GPM2</accession>
<dbReference type="InterPro" id="IPR001810">
    <property type="entry name" value="F-box_dom"/>
</dbReference>
<dbReference type="InterPro" id="IPR050796">
    <property type="entry name" value="SCF_F-box_component"/>
</dbReference>
<dbReference type="EMBL" id="BJWL01000023">
    <property type="protein sequence ID" value="GFZ12766.1"/>
    <property type="molecule type" value="Genomic_DNA"/>
</dbReference>
<dbReference type="Proteomes" id="UP000585474">
    <property type="component" value="Unassembled WGS sequence"/>
</dbReference>
<dbReference type="AlphaFoldDB" id="A0A7J0GPM2"/>
<dbReference type="OrthoDB" id="5314306at2759"/>
<dbReference type="PANTHER" id="PTHR31672">
    <property type="entry name" value="BNACNNG10540D PROTEIN"/>
    <property type="match status" value="1"/>
</dbReference>
<dbReference type="Pfam" id="PF07734">
    <property type="entry name" value="FBA_1"/>
    <property type="match status" value="1"/>
</dbReference>
<dbReference type="SUPFAM" id="SSF81383">
    <property type="entry name" value="F-box domain"/>
    <property type="match status" value="1"/>
</dbReference>
<dbReference type="NCBIfam" id="TIGR01640">
    <property type="entry name" value="F_box_assoc_1"/>
    <property type="match status" value="1"/>
</dbReference>
<dbReference type="PROSITE" id="PS50181">
    <property type="entry name" value="FBOX"/>
    <property type="match status" value="1"/>
</dbReference>
<keyword evidence="3" id="KW-1185">Reference proteome</keyword>
<gene>
    <name evidence="2" type="ORF">Acr_23g0011510</name>
</gene>
<dbReference type="Gene3D" id="1.20.1280.50">
    <property type="match status" value="1"/>
</dbReference>
<evidence type="ECO:0000313" key="2">
    <source>
        <dbReference type="EMBL" id="GFZ12766.1"/>
    </source>
</evidence>
<dbReference type="InterPro" id="IPR036047">
    <property type="entry name" value="F-box-like_dom_sf"/>
</dbReference>